<sequence>MGICTSQTKKKDGASARTNNQSVDQQKEEDVTYASVDHSTDKGSRRPRAPSDSDCEYSTVQVPAALPHASAASAANDGEDDYELMG</sequence>
<comment type="caution">
    <text evidence="2">The sequence shown here is derived from an EMBL/GenBank/DDBJ whole genome shotgun (WGS) entry which is preliminary data.</text>
</comment>
<gene>
    <name evidence="2" type="ORF">D4764_01G0007810</name>
</gene>
<keyword evidence="3" id="KW-1185">Reference proteome</keyword>
<dbReference type="Proteomes" id="UP000324091">
    <property type="component" value="Chromosome 1"/>
</dbReference>
<dbReference type="AlphaFoldDB" id="A0A5C6PQ05"/>
<protein>
    <submittedName>
        <fullName evidence="2">Uncharacterized protein</fullName>
    </submittedName>
</protein>
<name>A0A5C6PQ05_9TELE</name>
<proteinExistence type="predicted"/>
<evidence type="ECO:0000313" key="2">
    <source>
        <dbReference type="EMBL" id="TWW80966.1"/>
    </source>
</evidence>
<reference evidence="2 3" key="1">
    <citation type="submission" date="2019-04" db="EMBL/GenBank/DDBJ databases">
        <title>Chromosome genome assembly for Takifugu flavidus.</title>
        <authorList>
            <person name="Xiao S."/>
        </authorList>
    </citation>
    <scope>NUCLEOTIDE SEQUENCE [LARGE SCALE GENOMIC DNA]</scope>
    <source>
        <strain evidence="2">HTHZ2018</strain>
        <tissue evidence="2">Muscle</tissue>
    </source>
</reference>
<organism evidence="2 3">
    <name type="scientific">Takifugu flavidus</name>
    <name type="common">sansaifugu</name>
    <dbReference type="NCBI Taxonomy" id="433684"/>
    <lineage>
        <taxon>Eukaryota</taxon>
        <taxon>Metazoa</taxon>
        <taxon>Chordata</taxon>
        <taxon>Craniata</taxon>
        <taxon>Vertebrata</taxon>
        <taxon>Euteleostomi</taxon>
        <taxon>Actinopterygii</taxon>
        <taxon>Neopterygii</taxon>
        <taxon>Teleostei</taxon>
        <taxon>Neoteleostei</taxon>
        <taxon>Acanthomorphata</taxon>
        <taxon>Eupercaria</taxon>
        <taxon>Tetraodontiformes</taxon>
        <taxon>Tetradontoidea</taxon>
        <taxon>Tetraodontidae</taxon>
        <taxon>Takifugu</taxon>
    </lineage>
</organism>
<evidence type="ECO:0000256" key="1">
    <source>
        <dbReference type="SAM" id="MobiDB-lite"/>
    </source>
</evidence>
<feature type="region of interest" description="Disordered" evidence="1">
    <location>
        <begin position="1"/>
        <end position="57"/>
    </location>
</feature>
<evidence type="ECO:0000313" key="3">
    <source>
        <dbReference type="Proteomes" id="UP000324091"/>
    </source>
</evidence>
<dbReference type="EMBL" id="RHFK02000001">
    <property type="protein sequence ID" value="TWW80966.1"/>
    <property type="molecule type" value="Genomic_DNA"/>
</dbReference>
<accession>A0A5C6PQ05</accession>